<sequence>TRKSGWTQTLSHVGLARKEGRPGGQWHPDVRPLVSSERWLRLHGLRRNKLTLSQIVSQLGFPRREGFIRSLGRRVASRYAVGLFHQYATPEGGKVYNLTAKEELLHQCGESLTRAAELLRQRLEWLTSESRQIFGVIQETSVAVVLDLGSLAGPRLALCQEAVVLVLREQVAHLAGFNVIRAGKVVAKWQEAAVPVDEASVGSAVAWIRSLEAGPVDVLLIVLQIEAIYYLVAGDLPQETKQELLRMISKSPCPVHPVSFNATEEGTIGILKELSSLTRGRFHAFAERTAQLDLPESTSKASESERSCSRRKLKGRSPPGAGVREDVFLVWRELEEARYTLSQVQALLTAFSAPARDATSGLYSFTLLMKLKKAVGFPGRGDGTENGEA</sequence>
<feature type="region of interest" description="Disordered" evidence="1">
    <location>
        <begin position="293"/>
        <end position="320"/>
    </location>
</feature>
<dbReference type="PANTHER" id="PTHR46785">
    <property type="entry name" value="VON WILLEBRAND FACTOR A DOMAIN-CONTAINING PROTEIN 3B"/>
    <property type="match status" value="1"/>
</dbReference>
<proteinExistence type="predicted"/>
<dbReference type="eggNOG" id="ENOG502QV6D">
    <property type="taxonomic scope" value="Eukaryota"/>
</dbReference>
<dbReference type="Bgee" id="ENSOANG00000007103">
    <property type="expression patterns" value="Expressed in testis and 3 other cell types or tissues"/>
</dbReference>
<dbReference type="AlphaFoldDB" id="F6QSP0"/>
<reference evidence="2" key="2">
    <citation type="submission" date="2025-08" db="UniProtKB">
        <authorList>
            <consortium name="Ensembl"/>
        </authorList>
    </citation>
    <scope>IDENTIFICATION</scope>
    <source>
        <strain evidence="2">Glennie</strain>
    </source>
</reference>
<dbReference type="InParanoid" id="F6QSP0"/>
<evidence type="ECO:0000313" key="3">
    <source>
        <dbReference type="Proteomes" id="UP000002279"/>
    </source>
</evidence>
<reference evidence="2 3" key="1">
    <citation type="journal article" date="2008" name="Nature">
        <title>Genome analysis of the platypus reveals unique signatures of evolution.</title>
        <authorList>
            <person name="Warren W.C."/>
            <person name="Hillier L.W."/>
            <person name="Marshall Graves J.A."/>
            <person name="Birney E."/>
            <person name="Ponting C.P."/>
            <person name="Grutzner F."/>
            <person name="Belov K."/>
            <person name="Miller W."/>
            <person name="Clarke L."/>
            <person name="Chinwalla A.T."/>
            <person name="Yang S.P."/>
            <person name="Heger A."/>
            <person name="Locke D.P."/>
            <person name="Miethke P."/>
            <person name="Waters P.D."/>
            <person name="Veyrunes F."/>
            <person name="Fulton L."/>
            <person name="Fulton B."/>
            <person name="Graves T."/>
            <person name="Wallis J."/>
            <person name="Puente X.S."/>
            <person name="Lopez-Otin C."/>
            <person name="Ordonez G.R."/>
            <person name="Eichler E.E."/>
            <person name="Chen L."/>
            <person name="Cheng Z."/>
            <person name="Deakin J.E."/>
            <person name="Alsop A."/>
            <person name="Thompson K."/>
            <person name="Kirby P."/>
            <person name="Papenfuss A.T."/>
            <person name="Wakefield M.J."/>
            <person name="Olender T."/>
            <person name="Lancet D."/>
            <person name="Huttley G.A."/>
            <person name="Smit A.F."/>
            <person name="Pask A."/>
            <person name="Temple-Smith P."/>
            <person name="Batzer M.A."/>
            <person name="Walker J.A."/>
            <person name="Konkel M.K."/>
            <person name="Harris R.S."/>
            <person name="Whittington C.M."/>
            <person name="Wong E.S."/>
            <person name="Gemmell N.J."/>
            <person name="Buschiazzo E."/>
            <person name="Vargas Jentzsch I.M."/>
            <person name="Merkel A."/>
            <person name="Schmitz J."/>
            <person name="Zemann A."/>
            <person name="Churakov G."/>
            <person name="Kriegs J.O."/>
            <person name="Brosius J."/>
            <person name="Murchison E.P."/>
            <person name="Sachidanandam R."/>
            <person name="Smith C."/>
            <person name="Hannon G.J."/>
            <person name="Tsend-Ayush E."/>
            <person name="McMillan D."/>
            <person name="Attenborough R."/>
            <person name="Rens W."/>
            <person name="Ferguson-Smith M."/>
            <person name="Lefevre C.M."/>
            <person name="Sharp J.A."/>
            <person name="Nicholas K.R."/>
            <person name="Ray D.A."/>
            <person name="Kube M."/>
            <person name="Reinhardt R."/>
            <person name="Pringle T.H."/>
            <person name="Taylor J."/>
            <person name="Jones R.C."/>
            <person name="Nixon B."/>
            <person name="Dacheux J.L."/>
            <person name="Niwa H."/>
            <person name="Sekita Y."/>
            <person name="Huang X."/>
            <person name="Stark A."/>
            <person name="Kheradpour P."/>
            <person name="Kellis M."/>
            <person name="Flicek P."/>
            <person name="Chen Y."/>
            <person name="Webber C."/>
            <person name="Hardison R."/>
            <person name="Nelson J."/>
            <person name="Hallsworth-Pepin K."/>
            <person name="Delehaunty K."/>
            <person name="Markovic C."/>
            <person name="Minx P."/>
            <person name="Feng Y."/>
            <person name="Kremitzki C."/>
            <person name="Mitreva M."/>
            <person name="Glasscock J."/>
            <person name="Wylie T."/>
            <person name="Wohldmann P."/>
            <person name="Thiru P."/>
            <person name="Nhan M.N."/>
            <person name="Pohl C.S."/>
            <person name="Smith S.M."/>
            <person name="Hou S."/>
            <person name="Nefedov M."/>
            <person name="de Jong P.J."/>
            <person name="Renfree M.B."/>
            <person name="Mardis E.R."/>
            <person name="Wilson R.K."/>
        </authorList>
    </citation>
    <scope>NUCLEOTIDE SEQUENCE [LARGE SCALE GENOMIC DNA]</scope>
    <source>
        <strain evidence="2 3">Glennie</strain>
    </source>
</reference>
<organism evidence="2 3">
    <name type="scientific">Ornithorhynchus anatinus</name>
    <name type="common">Duckbill platypus</name>
    <dbReference type="NCBI Taxonomy" id="9258"/>
    <lineage>
        <taxon>Eukaryota</taxon>
        <taxon>Metazoa</taxon>
        <taxon>Chordata</taxon>
        <taxon>Craniata</taxon>
        <taxon>Vertebrata</taxon>
        <taxon>Euteleostomi</taxon>
        <taxon>Mammalia</taxon>
        <taxon>Monotremata</taxon>
        <taxon>Ornithorhynchidae</taxon>
        <taxon>Ornithorhynchus</taxon>
    </lineage>
</organism>
<evidence type="ECO:0000313" key="2">
    <source>
        <dbReference type="Ensembl" id="ENSOANP00000011300.2"/>
    </source>
</evidence>
<protein>
    <recommendedName>
        <fullName evidence="4">von Willebrand factor A domain containing 3B</fullName>
    </recommendedName>
</protein>
<dbReference type="STRING" id="9258.ENSOANP00000011300"/>
<name>F6QSP0_ORNAN</name>
<dbReference type="Ensembl" id="ENSOANT00000011302.3">
    <property type="protein sequence ID" value="ENSOANP00000011300.2"/>
    <property type="gene ID" value="ENSOANG00000007103.3"/>
</dbReference>
<keyword evidence="3" id="KW-1185">Reference proteome</keyword>
<dbReference type="HOGENOM" id="CLU_008285_0_0_1"/>
<dbReference type="GeneTree" id="ENSGT00940000157237"/>
<evidence type="ECO:0000256" key="1">
    <source>
        <dbReference type="SAM" id="MobiDB-lite"/>
    </source>
</evidence>
<evidence type="ECO:0008006" key="4">
    <source>
        <dbReference type="Google" id="ProtNLM"/>
    </source>
</evidence>
<reference evidence="2" key="3">
    <citation type="submission" date="2025-09" db="UniProtKB">
        <authorList>
            <consortium name="Ensembl"/>
        </authorList>
    </citation>
    <scope>IDENTIFICATION</scope>
    <source>
        <strain evidence="2">Glennie</strain>
    </source>
</reference>
<dbReference type="PANTHER" id="PTHR46785:SF1">
    <property type="entry name" value="VON WILLEBRAND FACTOR A DOMAIN-CONTAINING PROTEIN 3B"/>
    <property type="match status" value="1"/>
</dbReference>
<dbReference type="Proteomes" id="UP000002279">
    <property type="component" value="Chromosome 18"/>
</dbReference>
<accession>F6QSP0</accession>